<dbReference type="AlphaFoldDB" id="A0A858R2Y4"/>
<dbReference type="PANTHER" id="PTHR33361:SF16">
    <property type="entry name" value="DUF885 DOMAIN-CONTAINING PROTEIN"/>
    <property type="match status" value="1"/>
</dbReference>
<dbReference type="Pfam" id="PF05960">
    <property type="entry name" value="DUF885"/>
    <property type="match status" value="1"/>
</dbReference>
<organism evidence="2 3">
    <name type="scientific">Aerophototrophica crusticola</name>
    <dbReference type="NCBI Taxonomy" id="1709002"/>
    <lineage>
        <taxon>Bacteria</taxon>
        <taxon>Pseudomonadati</taxon>
        <taxon>Pseudomonadota</taxon>
        <taxon>Alphaproteobacteria</taxon>
        <taxon>Rhodospirillales</taxon>
        <taxon>Rhodospirillaceae</taxon>
        <taxon>Aerophototrophica</taxon>
    </lineage>
</organism>
<keyword evidence="3" id="KW-1185">Reference proteome</keyword>
<dbReference type="InterPro" id="IPR006311">
    <property type="entry name" value="TAT_signal"/>
</dbReference>
<feature type="signal peptide" evidence="1">
    <location>
        <begin position="1"/>
        <end position="28"/>
    </location>
</feature>
<dbReference type="PANTHER" id="PTHR33361">
    <property type="entry name" value="GLR0591 PROTEIN"/>
    <property type="match status" value="1"/>
</dbReference>
<dbReference type="InterPro" id="IPR010281">
    <property type="entry name" value="DUF885"/>
</dbReference>
<evidence type="ECO:0000256" key="1">
    <source>
        <dbReference type="SAM" id="SignalP"/>
    </source>
</evidence>
<dbReference type="PROSITE" id="PS51318">
    <property type="entry name" value="TAT"/>
    <property type="match status" value="1"/>
</dbReference>
<name>A0A858R2Y4_9PROT</name>
<dbReference type="Proteomes" id="UP000501891">
    <property type="component" value="Chromosome"/>
</dbReference>
<protein>
    <submittedName>
        <fullName evidence="2">DUF885 domain-containing protein</fullName>
    </submittedName>
</protein>
<sequence length="620" mass="69597">MSMPMMNRRALLAGAAALAAVPALPSLAQVPLPGPLDLTAAAKPKDKGDVAALAEFFEQVFEQQAALSPEFQTQLGLRTNYDKWDDRSPAFRDARLARTKDALARLRAGWDPARLPEAHRVNFRIFEAQAEREVEEGRWRDHEYALSHLYGRHTGVPSFLINQHRVDTPDDARAYVARLEGVPLVLGQAVEQAQRSAAKGIVPPRFSLEKMLPDARAVVTGAPFDNGPDSSLWADIKKKVGALPADEAQKQALLKQAESALTGKVKPAYDQLISAMEALAAKATDDDGVWKLPDGEAYYRFTVREATTVDMAPEEVHQVGLQELRKLQDEMRGVMKAVGFKGELKEFFNYLRTDDRFYYPNDDAGRAAYLKQCEQVLADFRPKLDEMFITKPKAELVVKRVEPFREKSAPPAFYNRPALDGSRPGIFYANLANMREMAKWQVDAIVYHEGLPGHHMQIAIAQELQDVPTFRKFVGFGAYSEGWGLYSERLPKEIGFYKDPYSDFGRLSLQAWRAVRLVVDSGIHAKKWTREQAIQFFVDNTPLSREQCTREIDRYIVNPGQATSYFIGLLKILELRDKARQALGPKFDLRGFHDAVLRSGAVPLPVLGEQVEGWVRSVKA</sequence>
<feature type="chain" id="PRO_5033002079" evidence="1">
    <location>
        <begin position="29"/>
        <end position="620"/>
    </location>
</feature>
<proteinExistence type="predicted"/>
<dbReference type="EMBL" id="CP051775">
    <property type="protein sequence ID" value="QJE71760.1"/>
    <property type="molecule type" value="Genomic_DNA"/>
</dbReference>
<keyword evidence="1" id="KW-0732">Signal</keyword>
<accession>A0A858R2Y4</accession>
<evidence type="ECO:0000313" key="2">
    <source>
        <dbReference type="EMBL" id="QJE71760.1"/>
    </source>
</evidence>
<reference evidence="2" key="1">
    <citation type="submission" date="2020-04" db="EMBL/GenBank/DDBJ databases">
        <title>A desert anoxygenic phototrophic bacterium fixes CO2 using RubisCO under aerobic conditions.</title>
        <authorList>
            <person name="Tang K."/>
        </authorList>
    </citation>
    <scope>NUCLEOTIDE SEQUENCE [LARGE SCALE GENOMIC DNA]</scope>
    <source>
        <strain evidence="2">MIMtkB3</strain>
    </source>
</reference>
<dbReference type="KEGG" id="acru:HHL28_00300"/>
<evidence type="ECO:0000313" key="3">
    <source>
        <dbReference type="Proteomes" id="UP000501891"/>
    </source>
</evidence>
<gene>
    <name evidence="2" type="ORF">HHL28_00300</name>
</gene>